<accession>A0A4Z0MP84</accession>
<protein>
    <submittedName>
        <fullName evidence="1">Transcriptional regulator</fullName>
    </submittedName>
</protein>
<dbReference type="InterPro" id="IPR043129">
    <property type="entry name" value="ATPase_NBD"/>
</dbReference>
<dbReference type="SUPFAM" id="SSF53067">
    <property type="entry name" value="Actin-like ATPase domain"/>
    <property type="match status" value="1"/>
</dbReference>
<dbReference type="GO" id="GO:0006355">
    <property type="term" value="P:regulation of DNA-templated transcription"/>
    <property type="evidence" value="ECO:0007669"/>
    <property type="project" value="TreeGrafter"/>
</dbReference>
<keyword evidence="2" id="KW-1185">Reference proteome</keyword>
<dbReference type="Pfam" id="PF00480">
    <property type="entry name" value="ROK"/>
    <property type="match status" value="1"/>
</dbReference>
<evidence type="ECO:0000313" key="2">
    <source>
        <dbReference type="Proteomes" id="UP000298196"/>
    </source>
</evidence>
<organism evidence="1 2">
    <name type="scientific">Salmonella enterica subsp. enterica serovar Poona</name>
    <dbReference type="NCBI Taxonomy" id="436295"/>
    <lineage>
        <taxon>Bacteria</taxon>
        <taxon>Pseudomonadati</taxon>
        <taxon>Pseudomonadota</taxon>
        <taxon>Gammaproteobacteria</taxon>
        <taxon>Enterobacterales</taxon>
        <taxon>Enterobacteriaceae</taxon>
        <taxon>Salmonella</taxon>
    </lineage>
</organism>
<name>A0A4Z0MP84_SALET</name>
<proteinExistence type="predicted"/>
<feature type="non-terminal residue" evidence="1">
    <location>
        <position position="1"/>
    </location>
</feature>
<dbReference type="PANTHER" id="PTHR18964">
    <property type="entry name" value="ROK (REPRESSOR, ORF, KINASE) FAMILY"/>
    <property type="match status" value="1"/>
</dbReference>
<dbReference type="GO" id="GO:0003677">
    <property type="term" value="F:DNA binding"/>
    <property type="evidence" value="ECO:0007669"/>
    <property type="project" value="TreeGrafter"/>
</dbReference>
<dbReference type="EMBL" id="PYKI01001469">
    <property type="protein sequence ID" value="TGD81035.1"/>
    <property type="molecule type" value="Genomic_DNA"/>
</dbReference>
<comment type="caution">
    <text evidence="1">The sequence shown here is derived from an EMBL/GenBank/DDBJ whole genome shotgun (WGS) entry which is preliminary data.</text>
</comment>
<dbReference type="PANTHER" id="PTHR18964:SF175">
    <property type="entry name" value="N-ACETYLGLUCOSAMINE REPRESSOR"/>
    <property type="match status" value="1"/>
</dbReference>
<evidence type="ECO:0000313" key="1">
    <source>
        <dbReference type="EMBL" id="TGD81035.1"/>
    </source>
</evidence>
<reference evidence="1 2" key="1">
    <citation type="submission" date="2018-03" db="EMBL/GenBank/DDBJ databases">
        <title>Non-Typhoidal Salmonella genome sequencing and assembly.</title>
        <authorList>
            <person name="Matchawe C."/>
        </authorList>
    </citation>
    <scope>NUCLEOTIDE SEQUENCE [LARGE SCALE GENOMIC DNA]</scope>
    <source>
        <strain evidence="1 2">22sa</strain>
    </source>
</reference>
<dbReference type="AlphaFoldDB" id="A0A4Z0MP84"/>
<dbReference type="Gene3D" id="3.30.420.40">
    <property type="match status" value="1"/>
</dbReference>
<gene>
    <name evidence="1" type="ORF">C9F07_13930</name>
</gene>
<dbReference type="InterPro" id="IPR000600">
    <property type="entry name" value="ROK"/>
</dbReference>
<dbReference type="Proteomes" id="UP000298196">
    <property type="component" value="Unassembled WGS sequence"/>
</dbReference>
<sequence>IQVEPLGERCHCGNFGCLETIAANVAIEQRVLNLLKQGYQSRVPLDDCTIKTICKAANRGDSLASEVIEHVGRHLGKTIAIAINLFNPQKIVIAGEIIEADKVLLPAIESCINTQALKAFRKNLPVVRSTLDHRSAIGAFALVKRAMLNGTLLQRLLES</sequence>